<feature type="non-terminal residue" evidence="2">
    <location>
        <position position="122"/>
    </location>
</feature>
<proteinExistence type="predicted"/>
<dbReference type="EMBL" id="BARS01033483">
    <property type="protein sequence ID" value="GAG26261.1"/>
    <property type="molecule type" value="Genomic_DNA"/>
</dbReference>
<gene>
    <name evidence="2" type="ORF">S01H1_51843</name>
</gene>
<comment type="caution">
    <text evidence="2">The sequence shown here is derived from an EMBL/GenBank/DDBJ whole genome shotgun (WGS) entry which is preliminary data.</text>
</comment>
<reference evidence="2" key="1">
    <citation type="journal article" date="2014" name="Front. Microbiol.">
        <title>High frequency of phylogenetically diverse reductive dehalogenase-homologous genes in deep subseafloor sedimentary metagenomes.</title>
        <authorList>
            <person name="Kawai M."/>
            <person name="Futagami T."/>
            <person name="Toyoda A."/>
            <person name="Takaki Y."/>
            <person name="Nishi S."/>
            <person name="Hori S."/>
            <person name="Arai W."/>
            <person name="Tsubouchi T."/>
            <person name="Morono Y."/>
            <person name="Uchiyama I."/>
            <person name="Ito T."/>
            <person name="Fujiyama A."/>
            <person name="Inagaki F."/>
            <person name="Takami H."/>
        </authorList>
    </citation>
    <scope>NUCLEOTIDE SEQUENCE</scope>
    <source>
        <strain evidence="2">Expedition CK06-06</strain>
    </source>
</reference>
<protein>
    <recommendedName>
        <fullName evidence="1">DUF362 domain-containing protein</fullName>
    </recommendedName>
</protein>
<accession>X0XMR1</accession>
<dbReference type="AlphaFoldDB" id="X0XMR1"/>
<name>X0XMR1_9ZZZZ</name>
<feature type="domain" description="DUF362" evidence="1">
    <location>
        <begin position="40"/>
        <end position="120"/>
    </location>
</feature>
<dbReference type="Pfam" id="PF04015">
    <property type="entry name" value="DUF362"/>
    <property type="match status" value="1"/>
</dbReference>
<evidence type="ECO:0000259" key="1">
    <source>
        <dbReference type="Pfam" id="PF04015"/>
    </source>
</evidence>
<dbReference type="InterPro" id="IPR007160">
    <property type="entry name" value="DUF362"/>
</dbReference>
<organism evidence="2">
    <name type="scientific">marine sediment metagenome</name>
    <dbReference type="NCBI Taxonomy" id="412755"/>
    <lineage>
        <taxon>unclassified sequences</taxon>
        <taxon>metagenomes</taxon>
        <taxon>ecological metagenomes</taxon>
    </lineage>
</organism>
<evidence type="ECO:0000313" key="2">
    <source>
        <dbReference type="EMBL" id="GAG26261.1"/>
    </source>
</evidence>
<sequence>MNNRTVVSVVRVRDSISETVRKALELAGGIPCPVNSETKVLIKPNIMRAETSSVGTTTNIEIIRAAGEIFHEMGAKVIIGEASGNQYNTEDIYSNLRIREQLCDFEVLDLDRDRIIQVEIEG</sequence>